<dbReference type="GO" id="GO:0016034">
    <property type="term" value="F:maleylacetoacetate isomerase activity"/>
    <property type="evidence" value="ECO:0007669"/>
    <property type="project" value="TreeGrafter"/>
</dbReference>
<dbReference type="Proteomes" id="UP000002668">
    <property type="component" value="Genome"/>
</dbReference>
<feature type="domain" description="GST C-terminal" evidence="2">
    <location>
        <begin position="90"/>
        <end position="246"/>
    </location>
</feature>
<dbReference type="VEuPathDB" id="FungiDB:LEMA_P113280.1"/>
<dbReference type="Gene3D" id="3.40.30.110">
    <property type="match status" value="2"/>
</dbReference>
<dbReference type="InterPro" id="IPR036282">
    <property type="entry name" value="Glutathione-S-Trfase_C_sf"/>
</dbReference>
<evidence type="ECO:0000259" key="1">
    <source>
        <dbReference type="PROSITE" id="PS50404"/>
    </source>
</evidence>
<sequence length="573" mass="65276">MTTPPEKPILFHYPQSIYSHRVLWYIWLRGITYDESIQPPIMPRPLLSSLSLTYRKIPLLAIGKDIYHDSRLIISKLEQRYPNSTLTPSTPTELGIQKLLENWTVDGGIFAAAVKLMPYWNSESLLQNKAFLDDRQTLMGGRRMSAESMEKGRPEGLAALRVAFDMLERTFFADGREWVLGSTGPTVADVDAVWPFEWLVWDRGMEGSLRGGLCGEEEFPKVHAWIRRFMGLAEQRKRDCEKPKRLGAEEVTQRLVQAKGEPEALDFEDNNTLGLRKGDSVDVYPSDYGQSGKSTGILLGLSTNEVVIQNDENLHLHFPRWNFTIKRISTMTIPKTINSKTPKLTLLYHPFSPYTRKVYMHAQELNLHTHLTLQKVVVAPINIPGWSDDNAAVAVYNPMGKIPCLVTEDVPDGLFDSRIICEYLSDLAGQQTQAKKKQDTRYWQLHTLHAAADGIMDAAVLITYEYRIRKERGLYFKEWVEGQKTKITRILDRFENAVRMGVLRVPGKGAASPDEIAVAVALALAKGMGELGIEWNRGRSGLARWMEVWEKRRSFLDTPPTRDWVEEMEISKI</sequence>
<dbReference type="GeneID" id="13288026"/>
<dbReference type="PANTHER" id="PTHR42673:SF4">
    <property type="entry name" value="MALEYLACETOACETATE ISOMERASE"/>
    <property type="match status" value="1"/>
</dbReference>
<dbReference type="SUPFAM" id="SSF47616">
    <property type="entry name" value="GST C-terminal domain-like"/>
    <property type="match status" value="1"/>
</dbReference>
<gene>
    <name evidence="3" type="ORF">LEMA_P113280.1</name>
</gene>
<evidence type="ECO:0000259" key="2">
    <source>
        <dbReference type="PROSITE" id="PS50405"/>
    </source>
</evidence>
<dbReference type="InterPro" id="IPR058268">
    <property type="entry name" value="DUF7962"/>
</dbReference>
<dbReference type="InParanoid" id="E4ZUX6"/>
<dbReference type="InterPro" id="IPR004045">
    <property type="entry name" value="Glutathione_S-Trfase_N"/>
</dbReference>
<dbReference type="GO" id="GO:0006559">
    <property type="term" value="P:L-phenylalanine catabolic process"/>
    <property type="evidence" value="ECO:0007669"/>
    <property type="project" value="TreeGrafter"/>
</dbReference>
<organism evidence="4">
    <name type="scientific">Leptosphaeria maculans (strain JN3 / isolate v23.1.3 / race Av1-4-5-6-7-8)</name>
    <name type="common">Blackleg fungus</name>
    <name type="synonym">Phoma lingam</name>
    <dbReference type="NCBI Taxonomy" id="985895"/>
    <lineage>
        <taxon>Eukaryota</taxon>
        <taxon>Fungi</taxon>
        <taxon>Dikarya</taxon>
        <taxon>Ascomycota</taxon>
        <taxon>Pezizomycotina</taxon>
        <taxon>Dothideomycetes</taxon>
        <taxon>Pleosporomycetidae</taxon>
        <taxon>Pleosporales</taxon>
        <taxon>Pleosporineae</taxon>
        <taxon>Leptosphaeriaceae</taxon>
        <taxon>Plenodomus</taxon>
        <taxon>Plenodomus lingam/Leptosphaeria maculans species complex</taxon>
    </lineage>
</organism>
<keyword evidence="4" id="KW-1185">Reference proteome</keyword>
<dbReference type="Gene3D" id="1.20.1050.10">
    <property type="match status" value="2"/>
</dbReference>
<dbReference type="OrthoDB" id="202840at2759"/>
<dbReference type="Pfam" id="PF25907">
    <property type="entry name" value="DUF7962"/>
    <property type="match status" value="1"/>
</dbReference>
<dbReference type="InterPro" id="IPR036249">
    <property type="entry name" value="Thioredoxin-like_sf"/>
</dbReference>
<dbReference type="CDD" id="cd00299">
    <property type="entry name" value="GST_C_family"/>
    <property type="match status" value="1"/>
</dbReference>
<accession>E4ZUX6</accession>
<feature type="domain" description="GST N-terminal" evidence="1">
    <location>
        <begin position="342"/>
        <end position="432"/>
    </location>
</feature>
<dbReference type="CDD" id="cd00570">
    <property type="entry name" value="GST_N_family"/>
    <property type="match status" value="1"/>
</dbReference>
<dbReference type="HOGENOM" id="CLU_541809_0_0_1"/>
<dbReference type="InterPro" id="IPR010987">
    <property type="entry name" value="Glutathione-S-Trfase_C-like"/>
</dbReference>
<dbReference type="eggNOG" id="ENOG502S039">
    <property type="taxonomic scope" value="Eukaryota"/>
</dbReference>
<dbReference type="GO" id="GO:0006749">
    <property type="term" value="P:glutathione metabolic process"/>
    <property type="evidence" value="ECO:0007669"/>
    <property type="project" value="TreeGrafter"/>
</dbReference>
<dbReference type="OMA" id="VKLMPYW"/>
<name>E4ZUX6_LEPMJ</name>
<dbReference type="AlphaFoldDB" id="E4ZUX6"/>
<feature type="domain" description="GST N-terminal" evidence="1">
    <location>
        <begin position="6"/>
        <end position="85"/>
    </location>
</feature>
<proteinExistence type="predicted"/>
<dbReference type="Pfam" id="PF13409">
    <property type="entry name" value="GST_N_2"/>
    <property type="match status" value="1"/>
</dbReference>
<evidence type="ECO:0000313" key="3">
    <source>
        <dbReference type="EMBL" id="CBX94913.1"/>
    </source>
</evidence>
<dbReference type="STRING" id="985895.E4ZUX6"/>
<dbReference type="PROSITE" id="PS50405">
    <property type="entry name" value="GST_CTER"/>
    <property type="match status" value="1"/>
</dbReference>
<dbReference type="GO" id="GO:0004364">
    <property type="term" value="F:glutathione transferase activity"/>
    <property type="evidence" value="ECO:0007669"/>
    <property type="project" value="TreeGrafter"/>
</dbReference>
<evidence type="ECO:0000313" key="4">
    <source>
        <dbReference type="Proteomes" id="UP000002668"/>
    </source>
</evidence>
<dbReference type="Gene3D" id="3.40.30.10">
    <property type="entry name" value="Glutaredoxin"/>
    <property type="match status" value="1"/>
</dbReference>
<dbReference type="PROSITE" id="PS50404">
    <property type="entry name" value="GST_NTER"/>
    <property type="match status" value="2"/>
</dbReference>
<dbReference type="RefSeq" id="XP_003838392.1">
    <property type="nucleotide sequence ID" value="XM_003838344.1"/>
</dbReference>
<dbReference type="PANTHER" id="PTHR42673">
    <property type="entry name" value="MALEYLACETOACETATE ISOMERASE"/>
    <property type="match status" value="1"/>
</dbReference>
<reference evidence="4" key="1">
    <citation type="journal article" date="2011" name="Nat. Commun.">
        <title>Effector diversification within compartments of the Leptosphaeria maculans genome affected by Repeat-Induced Point mutations.</title>
        <authorList>
            <person name="Rouxel T."/>
            <person name="Grandaubert J."/>
            <person name="Hane J.K."/>
            <person name="Hoede C."/>
            <person name="van de Wouw A.P."/>
            <person name="Couloux A."/>
            <person name="Dominguez V."/>
            <person name="Anthouard V."/>
            <person name="Bally P."/>
            <person name="Bourras S."/>
            <person name="Cozijnsen A.J."/>
            <person name="Ciuffetti L.M."/>
            <person name="Degrave A."/>
            <person name="Dilmaghani A."/>
            <person name="Duret L."/>
            <person name="Fudal I."/>
            <person name="Goodwin S.B."/>
            <person name="Gout L."/>
            <person name="Glaser N."/>
            <person name="Linglin J."/>
            <person name="Kema G.H.J."/>
            <person name="Lapalu N."/>
            <person name="Lawrence C.B."/>
            <person name="May K."/>
            <person name="Meyer M."/>
            <person name="Ollivier B."/>
            <person name="Poulain J."/>
            <person name="Schoch C.L."/>
            <person name="Simon A."/>
            <person name="Spatafora J.W."/>
            <person name="Stachowiak A."/>
            <person name="Turgeon B.G."/>
            <person name="Tyler B.M."/>
            <person name="Vincent D."/>
            <person name="Weissenbach J."/>
            <person name="Amselem J."/>
            <person name="Quesneville H."/>
            <person name="Oliver R.P."/>
            <person name="Wincker P."/>
            <person name="Balesdent M.-H."/>
            <person name="Howlett B.J."/>
        </authorList>
    </citation>
    <scope>NUCLEOTIDE SEQUENCE [LARGE SCALE GENOMIC DNA]</scope>
    <source>
        <strain evidence="4">JN3 / isolate v23.1.3 / race Av1-4-5-6-7-8</strain>
    </source>
</reference>
<evidence type="ECO:0008006" key="5">
    <source>
        <dbReference type="Google" id="ProtNLM"/>
    </source>
</evidence>
<protein>
    <recommendedName>
        <fullName evidence="5">GST N-terminal domain-containing protein</fullName>
    </recommendedName>
</protein>
<dbReference type="SUPFAM" id="SSF52833">
    <property type="entry name" value="Thioredoxin-like"/>
    <property type="match status" value="2"/>
</dbReference>
<dbReference type="Pfam" id="PF13417">
    <property type="entry name" value="GST_N_3"/>
    <property type="match status" value="1"/>
</dbReference>
<dbReference type="EMBL" id="FP929126">
    <property type="protein sequence ID" value="CBX94913.1"/>
    <property type="molecule type" value="Genomic_DNA"/>
</dbReference>